<gene>
    <name evidence="1" type="ORF">M2325_000649</name>
</gene>
<dbReference type="EMBL" id="JANUCQ010000002">
    <property type="protein sequence ID" value="MCS3921964.1"/>
    <property type="molecule type" value="Genomic_DNA"/>
</dbReference>
<name>A0ABT2EVH6_METVO</name>
<reference evidence="1" key="1">
    <citation type="submission" date="2022-08" db="EMBL/GenBank/DDBJ databases">
        <title>Genomic Encyclopedia of Type Strains, Phase V (KMG-V): Genome sequencing to study the core and pangenomes of soil and plant-associated prokaryotes.</title>
        <authorList>
            <person name="Whitman W."/>
        </authorList>
    </citation>
    <scope>NUCLEOTIDE SEQUENCE</scope>
    <source>
        <strain evidence="1">PS</strain>
    </source>
</reference>
<comment type="caution">
    <text evidence="1">The sequence shown here is derived from an EMBL/GenBank/DDBJ whole genome shotgun (WGS) entry which is preliminary data.</text>
</comment>
<proteinExistence type="predicted"/>
<accession>A0ABT2EVH6</accession>
<keyword evidence="1" id="KW-0489">Methyltransferase</keyword>
<sequence length="62" mass="7368">MLLEDALDLLYRSKEVVGGKVVLIECKEYEKLMNFYKNNGFKYLQKVQTENNGELIQMFKLF</sequence>
<dbReference type="Proteomes" id="UP001140258">
    <property type="component" value="Unassembled WGS sequence"/>
</dbReference>
<keyword evidence="1" id="KW-0808">Transferase</keyword>
<evidence type="ECO:0000313" key="2">
    <source>
        <dbReference type="Proteomes" id="UP001140258"/>
    </source>
</evidence>
<keyword evidence="2" id="KW-1185">Reference proteome</keyword>
<organism evidence="1 2">
    <name type="scientific">Methanococcus voltae PS</name>
    <dbReference type="NCBI Taxonomy" id="523842"/>
    <lineage>
        <taxon>Archaea</taxon>
        <taxon>Methanobacteriati</taxon>
        <taxon>Methanobacteriota</taxon>
        <taxon>Methanomada group</taxon>
        <taxon>Methanococci</taxon>
        <taxon>Methanococcales</taxon>
        <taxon>Methanococcaceae</taxon>
        <taxon>Methanococcus</taxon>
    </lineage>
</organism>
<evidence type="ECO:0000313" key="1">
    <source>
        <dbReference type="EMBL" id="MCS3921964.1"/>
    </source>
</evidence>
<dbReference type="GO" id="GO:0008168">
    <property type="term" value="F:methyltransferase activity"/>
    <property type="evidence" value="ECO:0007669"/>
    <property type="project" value="UniProtKB-KW"/>
</dbReference>
<protein>
    <submittedName>
        <fullName evidence="1">Precorrin-6B methylase 1</fullName>
    </submittedName>
</protein>
<dbReference type="GO" id="GO:0032259">
    <property type="term" value="P:methylation"/>
    <property type="evidence" value="ECO:0007669"/>
    <property type="project" value="UniProtKB-KW"/>
</dbReference>
<dbReference type="RefSeq" id="WP_259050958.1">
    <property type="nucleotide sequence ID" value="NZ_JANUCQ010000002.1"/>
</dbReference>
<dbReference type="Gene3D" id="3.40.630.30">
    <property type="match status" value="1"/>
</dbReference>